<sequence>MTAAILKALARQNGEGERIKMGAEEMRFVLTSAETGGRFDLIERWVSPNFKSPPLPHTHTREDWAGYLMEGRLVFQLDGKVTELTAGGSLFVPRGVYFRWWNPEVTSARVLFVYTPGGFGTFFKEVFELSARKADQVHDYDKTLAGIMKLHDKYGMIRQEPKAE</sequence>
<dbReference type="Pfam" id="PF07883">
    <property type="entry name" value="Cupin_2"/>
    <property type="match status" value="1"/>
</dbReference>
<dbReference type="InterPro" id="IPR013096">
    <property type="entry name" value="Cupin_2"/>
</dbReference>
<evidence type="ECO:0000259" key="1">
    <source>
        <dbReference type="Pfam" id="PF07883"/>
    </source>
</evidence>
<comment type="caution">
    <text evidence="2">The sequence shown here is derived from an EMBL/GenBank/DDBJ whole genome shotgun (WGS) entry which is preliminary data.</text>
</comment>
<dbReference type="RefSeq" id="WP_167672020.1">
    <property type="nucleotide sequence ID" value="NZ_JAATJS010000002.1"/>
</dbReference>
<feature type="domain" description="Cupin type-2" evidence="1">
    <location>
        <begin position="54"/>
        <end position="114"/>
    </location>
</feature>
<dbReference type="Gene3D" id="2.60.120.10">
    <property type="entry name" value="Jelly Rolls"/>
    <property type="match status" value="1"/>
</dbReference>
<dbReference type="SUPFAM" id="SSF51182">
    <property type="entry name" value="RmlC-like cupins"/>
    <property type="match status" value="1"/>
</dbReference>
<dbReference type="InterPro" id="IPR053146">
    <property type="entry name" value="QDO-like"/>
</dbReference>
<dbReference type="Proteomes" id="UP000707352">
    <property type="component" value="Unassembled WGS sequence"/>
</dbReference>
<name>A0ABX0V8V6_9HYPH</name>
<dbReference type="InterPro" id="IPR014710">
    <property type="entry name" value="RmlC-like_jellyroll"/>
</dbReference>
<reference evidence="2 3" key="1">
    <citation type="submission" date="2020-03" db="EMBL/GenBank/DDBJ databases">
        <title>The genome sequence of Microvirga sp. c23x22.</title>
        <authorList>
            <person name="Zhang X."/>
        </authorList>
    </citation>
    <scope>NUCLEOTIDE SEQUENCE [LARGE SCALE GENOMIC DNA]</scope>
    <source>
        <strain evidence="3">c23x22</strain>
    </source>
</reference>
<keyword evidence="3" id="KW-1185">Reference proteome</keyword>
<dbReference type="PANTHER" id="PTHR36440:SF1">
    <property type="entry name" value="PUTATIVE (AFU_ORTHOLOGUE AFUA_8G07350)-RELATED"/>
    <property type="match status" value="1"/>
</dbReference>
<dbReference type="PANTHER" id="PTHR36440">
    <property type="entry name" value="PUTATIVE (AFU_ORTHOLOGUE AFUA_8G07350)-RELATED"/>
    <property type="match status" value="1"/>
</dbReference>
<proteinExistence type="predicted"/>
<dbReference type="InterPro" id="IPR011051">
    <property type="entry name" value="RmlC_Cupin_sf"/>
</dbReference>
<evidence type="ECO:0000313" key="2">
    <source>
        <dbReference type="EMBL" id="NIX76117.1"/>
    </source>
</evidence>
<evidence type="ECO:0000313" key="3">
    <source>
        <dbReference type="Proteomes" id="UP000707352"/>
    </source>
</evidence>
<organism evidence="2 3">
    <name type="scientific">Microvirga terricola</name>
    <dbReference type="NCBI Taxonomy" id="2719797"/>
    <lineage>
        <taxon>Bacteria</taxon>
        <taxon>Pseudomonadati</taxon>
        <taxon>Pseudomonadota</taxon>
        <taxon>Alphaproteobacteria</taxon>
        <taxon>Hyphomicrobiales</taxon>
        <taxon>Methylobacteriaceae</taxon>
        <taxon>Microvirga</taxon>
    </lineage>
</organism>
<protein>
    <submittedName>
        <fullName evidence="2">Cupin domain-containing protein</fullName>
    </submittedName>
</protein>
<accession>A0ABX0V8V6</accession>
<dbReference type="EMBL" id="JAATJS010000002">
    <property type="protein sequence ID" value="NIX76117.1"/>
    <property type="molecule type" value="Genomic_DNA"/>
</dbReference>
<gene>
    <name evidence="2" type="ORF">HB375_05745</name>
</gene>